<dbReference type="AlphaFoldDB" id="A0AAF0AL21"/>
<dbReference type="Gene3D" id="3.40.50.300">
    <property type="entry name" value="P-loop containing nucleotide triphosphate hydrolases"/>
    <property type="match status" value="1"/>
</dbReference>
<name>A0AAF0AL21_9GAMM</name>
<dbReference type="Pfam" id="PF06144">
    <property type="entry name" value="DNA_pol3_delta"/>
    <property type="match status" value="1"/>
</dbReference>
<dbReference type="KEGG" id="dce:O6P33_00335"/>
<feature type="domain" description="DNA polymerase III subunit delta C-terminal" evidence="11">
    <location>
        <begin position="216"/>
        <end position="330"/>
    </location>
</feature>
<dbReference type="Gene3D" id="1.10.8.60">
    <property type="match status" value="1"/>
</dbReference>
<protein>
    <recommendedName>
        <fullName evidence="2 9">DNA polymerase III subunit delta</fullName>
        <ecNumber evidence="1 9">2.7.7.7</ecNumber>
    </recommendedName>
</protein>
<sequence>MRIYPEKLAGQLKKNLLPIYLVSSDEPLLAQEASDSIRSACRQADYSERQVFHVERGFDWNIIREANASLSLFAEKRLLELRINSGKPGDQGSKVLLEYLERPAEDTVLLINVPRLDASTLRSKWAKALMDSALCGFIQLANVNIEQLPNWINQRLAQQGLSADPEAIDLIVARTEGNLLAAVQEIEKLKLLSNSKHLDLETIQASIADSARYDVFGLVDAALEGDTERSLRILAGLRSEGVEMPIILWAVARDIRQLTTLSQQTSQGTSLDRALSRVWPAARKPLFARALKRLSGAQWQRLLKDAQLIDEQSKGQTIGDAWTSMASLLLQMSGSRLAIFQQQ</sequence>
<keyword evidence="3 12" id="KW-0808">Transferase</keyword>
<dbReference type="InterPro" id="IPR027417">
    <property type="entry name" value="P-loop_NTPase"/>
</dbReference>
<dbReference type="NCBIfam" id="TIGR01128">
    <property type="entry name" value="holA"/>
    <property type="match status" value="1"/>
</dbReference>
<dbReference type="PANTHER" id="PTHR34388:SF1">
    <property type="entry name" value="DNA POLYMERASE III SUBUNIT DELTA"/>
    <property type="match status" value="1"/>
</dbReference>
<dbReference type="EMBL" id="CP114976">
    <property type="protein sequence ID" value="WBE25332.1"/>
    <property type="molecule type" value="Genomic_DNA"/>
</dbReference>
<dbReference type="PANTHER" id="PTHR34388">
    <property type="entry name" value="DNA POLYMERASE III SUBUNIT DELTA"/>
    <property type="match status" value="1"/>
</dbReference>
<evidence type="ECO:0000256" key="9">
    <source>
        <dbReference type="NCBIfam" id="TIGR01128"/>
    </source>
</evidence>
<evidence type="ECO:0000256" key="3">
    <source>
        <dbReference type="ARBA" id="ARBA00022679"/>
    </source>
</evidence>
<dbReference type="Proteomes" id="UP001212189">
    <property type="component" value="Chromosome"/>
</dbReference>
<dbReference type="EC" id="2.7.7.7" evidence="1 9"/>
<keyword evidence="13" id="KW-1185">Reference proteome</keyword>
<evidence type="ECO:0000256" key="2">
    <source>
        <dbReference type="ARBA" id="ARBA00017703"/>
    </source>
</evidence>
<dbReference type="InterPro" id="IPR005790">
    <property type="entry name" value="DNA_polIII_delta"/>
</dbReference>
<evidence type="ECO:0000313" key="13">
    <source>
        <dbReference type="Proteomes" id="UP001212189"/>
    </source>
</evidence>
<dbReference type="InterPro" id="IPR008921">
    <property type="entry name" value="DNA_pol3_clamp-load_cplx_C"/>
</dbReference>
<gene>
    <name evidence="12" type="primary">holA</name>
    <name evidence="12" type="ORF">O6P33_00335</name>
</gene>
<organism evidence="12 13">
    <name type="scientific">Denitrificimonas caeni</name>
    <dbReference type="NCBI Taxonomy" id="521720"/>
    <lineage>
        <taxon>Bacteria</taxon>
        <taxon>Pseudomonadati</taxon>
        <taxon>Pseudomonadota</taxon>
        <taxon>Gammaproteobacteria</taxon>
        <taxon>Pseudomonadales</taxon>
        <taxon>Pseudomonadaceae</taxon>
        <taxon>Denitrificimonas</taxon>
    </lineage>
</organism>
<comment type="catalytic activity">
    <reaction evidence="8">
        <text>DNA(n) + a 2'-deoxyribonucleoside 5'-triphosphate = DNA(n+1) + diphosphate</text>
        <dbReference type="Rhea" id="RHEA:22508"/>
        <dbReference type="Rhea" id="RHEA-COMP:17339"/>
        <dbReference type="Rhea" id="RHEA-COMP:17340"/>
        <dbReference type="ChEBI" id="CHEBI:33019"/>
        <dbReference type="ChEBI" id="CHEBI:61560"/>
        <dbReference type="ChEBI" id="CHEBI:173112"/>
        <dbReference type="EC" id="2.7.7.7"/>
    </reaction>
</comment>
<evidence type="ECO:0000256" key="4">
    <source>
        <dbReference type="ARBA" id="ARBA00022695"/>
    </source>
</evidence>
<dbReference type="SUPFAM" id="SSF48019">
    <property type="entry name" value="post-AAA+ oligomerization domain-like"/>
    <property type="match status" value="1"/>
</dbReference>
<dbReference type="SUPFAM" id="SSF52540">
    <property type="entry name" value="P-loop containing nucleoside triphosphate hydrolases"/>
    <property type="match status" value="1"/>
</dbReference>
<evidence type="ECO:0000256" key="7">
    <source>
        <dbReference type="ARBA" id="ARBA00034754"/>
    </source>
</evidence>
<dbReference type="GO" id="GO:0006261">
    <property type="term" value="P:DNA-templated DNA replication"/>
    <property type="evidence" value="ECO:0007669"/>
    <property type="project" value="TreeGrafter"/>
</dbReference>
<comment type="similarity">
    <text evidence="7">Belongs to the DNA polymerase HolA subunit family.</text>
</comment>
<dbReference type="GO" id="GO:0003677">
    <property type="term" value="F:DNA binding"/>
    <property type="evidence" value="ECO:0007669"/>
    <property type="project" value="InterPro"/>
</dbReference>
<evidence type="ECO:0000256" key="6">
    <source>
        <dbReference type="ARBA" id="ARBA00022932"/>
    </source>
</evidence>
<dbReference type="InterPro" id="IPR010372">
    <property type="entry name" value="DNA_pol3_delta_N"/>
</dbReference>
<dbReference type="Pfam" id="PF14840">
    <property type="entry name" value="DNA_pol3_delt_C"/>
    <property type="match status" value="1"/>
</dbReference>
<dbReference type="GO" id="GO:0009360">
    <property type="term" value="C:DNA polymerase III complex"/>
    <property type="evidence" value="ECO:0007669"/>
    <property type="project" value="UniProtKB-UniRule"/>
</dbReference>
<feature type="domain" description="DNA polymerase III delta N-terminal" evidence="10">
    <location>
        <begin position="20"/>
        <end position="133"/>
    </location>
</feature>
<dbReference type="GO" id="GO:0003887">
    <property type="term" value="F:DNA-directed DNA polymerase activity"/>
    <property type="evidence" value="ECO:0007669"/>
    <property type="project" value="UniProtKB-UniRule"/>
</dbReference>
<dbReference type="RefSeq" id="WP_269818278.1">
    <property type="nucleotide sequence ID" value="NZ_CP114976.1"/>
</dbReference>
<evidence type="ECO:0000259" key="10">
    <source>
        <dbReference type="Pfam" id="PF06144"/>
    </source>
</evidence>
<evidence type="ECO:0000256" key="1">
    <source>
        <dbReference type="ARBA" id="ARBA00012417"/>
    </source>
</evidence>
<keyword evidence="6" id="KW-0239">DNA-directed DNA polymerase</keyword>
<dbReference type="InterPro" id="IPR032780">
    <property type="entry name" value="DNA_pol3_delt_C"/>
</dbReference>
<evidence type="ECO:0000256" key="8">
    <source>
        <dbReference type="ARBA" id="ARBA00049244"/>
    </source>
</evidence>
<dbReference type="Gene3D" id="1.20.272.10">
    <property type="match status" value="1"/>
</dbReference>
<proteinExistence type="inferred from homology"/>
<reference evidence="12 13" key="1">
    <citation type="submission" date="2022-12" db="EMBL/GenBank/DDBJ databases">
        <title>Coexistence and Characterization of a Novel Tigecycline Resistance gene tet(X) variant and blaNDM-1 in a Pseudomonas caeni Isolate of Chicken Origin.</title>
        <authorList>
            <person name="Lu X."/>
            <person name="Zhang L."/>
            <person name="Li R."/>
            <person name="Wang Z."/>
        </authorList>
    </citation>
    <scope>NUCLEOTIDE SEQUENCE [LARGE SCALE GENOMIC DNA]</scope>
    <source>
        <strain evidence="12 13">CE14</strain>
    </source>
</reference>
<evidence type="ECO:0000259" key="11">
    <source>
        <dbReference type="Pfam" id="PF14840"/>
    </source>
</evidence>
<dbReference type="CDD" id="cd18138">
    <property type="entry name" value="HLD_clamp_pol_III_delta"/>
    <property type="match status" value="1"/>
</dbReference>
<evidence type="ECO:0000256" key="5">
    <source>
        <dbReference type="ARBA" id="ARBA00022705"/>
    </source>
</evidence>
<keyword evidence="5" id="KW-0235">DNA replication</keyword>
<accession>A0AAF0AL21</accession>
<evidence type="ECO:0000313" key="12">
    <source>
        <dbReference type="EMBL" id="WBE25332.1"/>
    </source>
</evidence>
<keyword evidence="4 12" id="KW-0548">Nucleotidyltransferase</keyword>